<protein>
    <submittedName>
        <fullName evidence="2">AMP-dependent ligase</fullName>
    </submittedName>
</protein>
<dbReference type="Gene3D" id="3.40.50.12780">
    <property type="entry name" value="N-terminal domain of ligase-like"/>
    <property type="match status" value="1"/>
</dbReference>
<feature type="region of interest" description="Disordered" evidence="1">
    <location>
        <begin position="1"/>
        <end position="44"/>
    </location>
</feature>
<sequence length="396" mass="43617">MPPPGHPTFPAAGSSSPDQHEPARRRTLTTPAPSPLDTPWQTPPDAQDLVREAVEWHFNPKTGSRFWLERARTLDFNPLTDVHTVEDLTLFPNVVDELRHIPVEDMVPQGYASIAGITARPLVGESGGTTGRPKRIYSLPDVLNSSWRWYWSRLREHDMPTGRNWLGVVPMGPHMIGTLTQDAAAEFGGIYFPLDLDPRWAKRCVASGSAEAVKGYVNHLVDQVEWILTTQDIGLIAATPPLLQAICTREHLVDIINERVHTITWSGASMDADTAELMATEVFPEVNIIGIYGSAMIFCGIPQRPGGGRTDPAIFDPPSPFSMFGLLDPETGGSVPYGERGQLVSHHMTRNLFLPNNLERDTAIRHEHGLGYAGDALSEVRPVEEFGSAKVIEGVY</sequence>
<dbReference type="EMBL" id="JQ687072">
    <property type="protein sequence ID" value="AFK24522.1"/>
    <property type="molecule type" value="Genomic_DNA"/>
</dbReference>
<dbReference type="InterPro" id="IPR042099">
    <property type="entry name" value="ANL_N_sf"/>
</dbReference>
<dbReference type="SUPFAM" id="SSF56801">
    <property type="entry name" value="Acetyl-CoA synthetase-like"/>
    <property type="match status" value="1"/>
</dbReference>
<gene>
    <name evidence="2" type="primary">caeF</name>
</gene>
<name>M1F4E3_ACTCY</name>
<evidence type="ECO:0000313" key="2">
    <source>
        <dbReference type="EMBL" id="AFK24522.1"/>
    </source>
</evidence>
<dbReference type="GO" id="GO:0016874">
    <property type="term" value="F:ligase activity"/>
    <property type="evidence" value="ECO:0007669"/>
    <property type="project" value="UniProtKB-KW"/>
</dbReference>
<keyword evidence="2" id="KW-0436">Ligase</keyword>
<evidence type="ECO:0000256" key="1">
    <source>
        <dbReference type="SAM" id="MobiDB-lite"/>
    </source>
</evidence>
<accession>M1F4E3</accession>
<organism evidence="2">
    <name type="scientific">Actinoalloteichus cyanogriseus</name>
    <name type="common">Streptomyces caeruleus</name>
    <dbReference type="NCBI Taxonomy" id="2893586"/>
    <lineage>
        <taxon>Bacteria</taxon>
        <taxon>Bacillati</taxon>
        <taxon>Actinomycetota</taxon>
        <taxon>Actinomycetes</taxon>
        <taxon>Pseudonocardiales</taxon>
        <taxon>Pseudonocardiaceae</taxon>
        <taxon>Actinoalloteichus</taxon>
    </lineage>
</organism>
<reference evidence="2" key="1">
    <citation type="journal article" date="2012" name="J. Am. Chem. Soc.">
        <title>Caerulomycins and collismycins share a common paradigm for 2,2'-bipyridine biosynthesis via an unusual hybrid polyketide-peptide assembly Logic.</title>
        <authorList>
            <person name="Qu X."/>
            <person name="Pang B."/>
            <person name="Zhang Z."/>
            <person name="Chen M."/>
            <person name="Wu Z."/>
            <person name="Zhao Q."/>
            <person name="Zhang Q."/>
            <person name="Wang Y."/>
            <person name="Liu Y."/>
            <person name="Liu W."/>
        </authorList>
    </citation>
    <scope>NUCLEOTIDE SEQUENCE</scope>
    <source>
        <strain evidence="2">NRRL B-2194</strain>
    </source>
</reference>
<dbReference type="AlphaFoldDB" id="M1F4E3"/>
<proteinExistence type="predicted"/>